<dbReference type="Proteomes" id="UP000004171">
    <property type="component" value="Unassembled WGS sequence"/>
</dbReference>
<sequence>MYQRYKSSSYQKPAPKDAGFYFVQASLLLTRHKPLKEAFALLTTIST</sequence>
<name>F3UF92_STRSA</name>
<dbReference type="EMBL" id="AFFL01000010">
    <property type="protein sequence ID" value="EGJ35822.1"/>
    <property type="molecule type" value="Genomic_DNA"/>
</dbReference>
<dbReference type="HOGENOM" id="CLU_3173890_0_0_9"/>
<accession>F3UF92</accession>
<evidence type="ECO:0000313" key="1">
    <source>
        <dbReference type="EMBL" id="EGJ35822.1"/>
    </source>
</evidence>
<reference evidence="1 2" key="1">
    <citation type="submission" date="2011-03" db="EMBL/GenBank/DDBJ databases">
        <authorList>
            <person name="Muzny D."/>
            <person name="Qin X."/>
            <person name="Deng J."/>
            <person name="Jiang H."/>
            <person name="Liu Y."/>
            <person name="Qu J."/>
            <person name="Song X.-Z."/>
            <person name="Zhang L."/>
            <person name="Thornton R."/>
            <person name="Coyle M."/>
            <person name="Francisco L."/>
            <person name="Jackson L."/>
            <person name="Javaid M."/>
            <person name="Korchina V."/>
            <person name="Kovar C."/>
            <person name="Mata R."/>
            <person name="Mathew T."/>
            <person name="Ngo R."/>
            <person name="Nguyen L."/>
            <person name="Nguyen N."/>
            <person name="Okwuonu G."/>
            <person name="Ongeri F."/>
            <person name="Pham C."/>
            <person name="Simmons D."/>
            <person name="Wilczek-Boney K."/>
            <person name="Hale W."/>
            <person name="Jakkamsetti A."/>
            <person name="Pham P."/>
            <person name="Ruth R."/>
            <person name="San Lucas F."/>
            <person name="Warren J."/>
            <person name="Zhang J."/>
            <person name="Zhao Z."/>
            <person name="Zhou C."/>
            <person name="Zhu D."/>
            <person name="Lee S."/>
            <person name="Bess C."/>
            <person name="Blankenburg K."/>
            <person name="Forbes L."/>
            <person name="Fu Q."/>
            <person name="Gubbala S."/>
            <person name="Hirani K."/>
            <person name="Jayaseelan J.C."/>
            <person name="Lara F."/>
            <person name="Munidasa M."/>
            <person name="Palculict T."/>
            <person name="Patil S."/>
            <person name="Pu L.-L."/>
            <person name="Saada N."/>
            <person name="Tang L."/>
            <person name="Weissenberger G."/>
            <person name="Zhu Y."/>
            <person name="Hemphill L."/>
            <person name="Shang Y."/>
            <person name="Youmans B."/>
            <person name="Ayvaz T."/>
            <person name="Ross M."/>
            <person name="Santibanez J."/>
            <person name="Aqrawi P."/>
            <person name="Gross S."/>
            <person name="Joshi V."/>
            <person name="Fowler G."/>
            <person name="Nazareth L."/>
            <person name="Reid J."/>
            <person name="Worley K."/>
            <person name="Petrosino J."/>
            <person name="Highlander S."/>
            <person name="Gibbs R."/>
        </authorList>
    </citation>
    <scope>NUCLEOTIDE SEQUENCE [LARGE SCALE GENOMIC DNA]</scope>
    <source>
        <strain evidence="1 2">SK1056</strain>
    </source>
</reference>
<evidence type="ECO:0000313" key="2">
    <source>
        <dbReference type="Proteomes" id="UP000004171"/>
    </source>
</evidence>
<comment type="caution">
    <text evidence="1">The sequence shown here is derived from an EMBL/GenBank/DDBJ whole genome shotgun (WGS) entry which is preliminary data.</text>
</comment>
<organism evidence="1 2">
    <name type="scientific">Streptococcus sanguinis SK1056</name>
    <dbReference type="NCBI Taxonomy" id="888820"/>
    <lineage>
        <taxon>Bacteria</taxon>
        <taxon>Bacillati</taxon>
        <taxon>Bacillota</taxon>
        <taxon>Bacilli</taxon>
        <taxon>Lactobacillales</taxon>
        <taxon>Streptococcaceae</taxon>
        <taxon>Streptococcus</taxon>
    </lineage>
</organism>
<proteinExistence type="predicted"/>
<gene>
    <name evidence="1" type="ORF">HMPREF9393_2296</name>
</gene>
<dbReference type="AlphaFoldDB" id="F3UF92"/>
<protein>
    <submittedName>
        <fullName evidence="1">Uncharacterized protein</fullName>
    </submittedName>
</protein>